<dbReference type="Proteomes" id="UP001601992">
    <property type="component" value="Unassembled WGS sequence"/>
</dbReference>
<evidence type="ECO:0000313" key="3">
    <source>
        <dbReference type="Proteomes" id="UP001601992"/>
    </source>
</evidence>
<dbReference type="Pfam" id="PF01494">
    <property type="entry name" value="FAD_binding_3"/>
    <property type="match status" value="1"/>
</dbReference>
<dbReference type="PANTHER" id="PTHR46865:SF2">
    <property type="entry name" value="MONOOXYGENASE"/>
    <property type="match status" value="1"/>
</dbReference>
<comment type="caution">
    <text evidence="2">The sequence shown here is derived from an EMBL/GenBank/DDBJ whole genome shotgun (WGS) entry which is preliminary data.</text>
</comment>
<reference evidence="2 3" key="1">
    <citation type="submission" date="2024-10" db="EMBL/GenBank/DDBJ databases">
        <title>The Natural Products Discovery Center: Release of the First 8490 Sequenced Strains for Exploring Actinobacteria Biosynthetic Diversity.</title>
        <authorList>
            <person name="Kalkreuter E."/>
            <person name="Kautsar S.A."/>
            <person name="Yang D."/>
            <person name="Bader C.D."/>
            <person name="Teijaro C.N."/>
            <person name="Fluegel L."/>
            <person name="Davis C.M."/>
            <person name="Simpson J.R."/>
            <person name="Lauterbach L."/>
            <person name="Steele A.D."/>
            <person name="Gui C."/>
            <person name="Meng S."/>
            <person name="Li G."/>
            <person name="Viehrig K."/>
            <person name="Ye F."/>
            <person name="Su P."/>
            <person name="Kiefer A.F."/>
            <person name="Nichols A."/>
            <person name="Cepeda A.J."/>
            <person name="Yan W."/>
            <person name="Fan B."/>
            <person name="Jiang Y."/>
            <person name="Adhikari A."/>
            <person name="Zheng C.-J."/>
            <person name="Schuster L."/>
            <person name="Cowan T.M."/>
            <person name="Smanski M.J."/>
            <person name="Chevrette M.G."/>
            <person name="De Carvalho L.P.S."/>
            <person name="Shen B."/>
        </authorList>
    </citation>
    <scope>NUCLEOTIDE SEQUENCE [LARGE SCALE GENOMIC DNA]</scope>
    <source>
        <strain evidence="2 3">NPDC002593</strain>
    </source>
</reference>
<name>A0ABW6RYP7_9NOCA</name>
<dbReference type="PRINTS" id="PR00420">
    <property type="entry name" value="RNGMNOXGNASE"/>
</dbReference>
<dbReference type="RefSeq" id="WP_387403220.1">
    <property type="nucleotide sequence ID" value="NZ_JBIAQY010000003.1"/>
</dbReference>
<dbReference type="Gene3D" id="3.30.9.10">
    <property type="entry name" value="D-Amino Acid Oxidase, subunit A, domain 2"/>
    <property type="match status" value="1"/>
</dbReference>
<sequence>MNKSVLISGAGVAGSTLAYWLAREGFTVTVVERAAAQRASGNPVDVKGPALEVVEQMGIAPRLRAAATVVRRIAFLDGSGNERASMNMNSIQGSADGREIEIARADLAAALLATAQDEAEIRWNDTITGLTQREDGVEVTFDHGAPARFDLVIGADGLHSGVRRLAFGPEQEFIRHMGMFVATLPVDRTLAGAHAVAMYNTPGRSFSVHPAHGIPLAAFIFRHAPVPGFDHRDPAAHKRLVTETYRGRLGRFEDFLAQVADAEDMYFDSVSQVRLPSWTNGRVTLVGDAASSLSLFGDGSTLAIAAAHTLAQELAHTPADQSAALRRYERRHRTLVKPKQRGFILASQLLVPRSRTAIALRNTAVRAFAH</sequence>
<dbReference type="SUPFAM" id="SSF51905">
    <property type="entry name" value="FAD/NAD(P)-binding domain"/>
    <property type="match status" value="1"/>
</dbReference>
<feature type="domain" description="FAD-binding" evidence="1">
    <location>
        <begin position="4"/>
        <end position="333"/>
    </location>
</feature>
<accession>A0ABW6RYP7</accession>
<proteinExistence type="predicted"/>
<dbReference type="EMBL" id="JBIAQY010000003">
    <property type="protein sequence ID" value="MFF3568056.1"/>
    <property type="molecule type" value="Genomic_DNA"/>
</dbReference>
<dbReference type="PANTHER" id="PTHR46865">
    <property type="entry name" value="OXIDOREDUCTASE-RELATED"/>
    <property type="match status" value="1"/>
</dbReference>
<protein>
    <submittedName>
        <fullName evidence="2">FAD-dependent oxidoreductase</fullName>
    </submittedName>
</protein>
<gene>
    <name evidence="2" type="ORF">ACFYXQ_09790</name>
</gene>
<evidence type="ECO:0000313" key="2">
    <source>
        <dbReference type="EMBL" id="MFF3568056.1"/>
    </source>
</evidence>
<dbReference type="InterPro" id="IPR002938">
    <property type="entry name" value="FAD-bd"/>
</dbReference>
<evidence type="ECO:0000259" key="1">
    <source>
        <dbReference type="Pfam" id="PF01494"/>
    </source>
</evidence>
<dbReference type="InterPro" id="IPR036188">
    <property type="entry name" value="FAD/NAD-bd_sf"/>
</dbReference>
<organism evidence="2 3">
    <name type="scientific">Nocardia jiangxiensis</name>
    <dbReference type="NCBI Taxonomy" id="282685"/>
    <lineage>
        <taxon>Bacteria</taxon>
        <taxon>Bacillati</taxon>
        <taxon>Actinomycetota</taxon>
        <taxon>Actinomycetes</taxon>
        <taxon>Mycobacteriales</taxon>
        <taxon>Nocardiaceae</taxon>
        <taxon>Nocardia</taxon>
    </lineage>
</organism>
<dbReference type="Gene3D" id="3.50.50.60">
    <property type="entry name" value="FAD/NAD(P)-binding domain"/>
    <property type="match status" value="1"/>
</dbReference>
<keyword evidence="3" id="KW-1185">Reference proteome</keyword>
<dbReference type="InterPro" id="IPR051704">
    <property type="entry name" value="FAD_aromatic-hydroxylase"/>
</dbReference>